<dbReference type="GO" id="GO:0005524">
    <property type="term" value="F:ATP binding"/>
    <property type="evidence" value="ECO:0007669"/>
    <property type="project" value="InterPro"/>
</dbReference>
<feature type="domain" description="Protein kinase" evidence="3">
    <location>
        <begin position="130"/>
        <end position="430"/>
    </location>
</feature>
<protein>
    <submittedName>
        <fullName evidence="4">Ubiquinone biosynthesis monooxygenase UbiB</fullName>
    </submittedName>
</protein>
<dbReference type="CDD" id="cd05121">
    <property type="entry name" value="ABC1_ADCK3-like"/>
    <property type="match status" value="1"/>
</dbReference>
<keyword evidence="2" id="KW-0812">Transmembrane</keyword>
<dbReference type="InterPro" id="IPR000719">
    <property type="entry name" value="Prot_kinase_dom"/>
</dbReference>
<evidence type="ECO:0000259" key="3">
    <source>
        <dbReference type="PROSITE" id="PS50011"/>
    </source>
</evidence>
<proteinExistence type="inferred from homology"/>
<dbReference type="PANTHER" id="PTHR10566">
    <property type="entry name" value="CHAPERONE-ACTIVITY OF BC1 COMPLEX CABC1 -RELATED"/>
    <property type="match status" value="1"/>
</dbReference>
<feature type="transmembrane region" description="Helical" evidence="2">
    <location>
        <begin position="497"/>
        <end position="516"/>
    </location>
</feature>
<dbReference type="AlphaFoldDB" id="A0A3B1C1X8"/>
<dbReference type="PANTHER" id="PTHR10566:SF113">
    <property type="entry name" value="PROTEIN ACTIVITY OF BC1 COMPLEX KINASE 7, CHLOROPLASTIC"/>
    <property type="match status" value="1"/>
</dbReference>
<dbReference type="GO" id="GO:0004497">
    <property type="term" value="F:monooxygenase activity"/>
    <property type="evidence" value="ECO:0007669"/>
    <property type="project" value="UniProtKB-KW"/>
</dbReference>
<reference evidence="4" key="1">
    <citation type="submission" date="2018-06" db="EMBL/GenBank/DDBJ databases">
        <authorList>
            <person name="Zhirakovskaya E."/>
        </authorList>
    </citation>
    <scope>NUCLEOTIDE SEQUENCE</scope>
</reference>
<evidence type="ECO:0000256" key="1">
    <source>
        <dbReference type="ARBA" id="ARBA00009670"/>
    </source>
</evidence>
<gene>
    <name evidence="4" type="ORF">MNBD_NITROSPINAE02-700</name>
</gene>
<keyword evidence="4" id="KW-0503">Monooxygenase</keyword>
<comment type="similarity">
    <text evidence="1">Belongs to the protein kinase superfamily. ADCK protein kinase family.</text>
</comment>
<dbReference type="InterPro" id="IPR004147">
    <property type="entry name" value="ABC1_dom"/>
</dbReference>
<dbReference type="EMBL" id="UOGE01000072">
    <property type="protein sequence ID" value="VAX22102.1"/>
    <property type="molecule type" value="Genomic_DNA"/>
</dbReference>
<sequence length="554" mass="62295">MSPLPIGAIRKAGRYLVRYKEIFSVLMRYGLADWAKRIELGFLRDVISSRSSKELMELSTEERICRAIMELGPTFIKFGQALSLRPDIVGVELSNELKNLQSNVMADPAEVIESLLEAELGGPLGEIFEKLELDPVASASIGQVHRGWLKSGEKVAVKVRRHGIEKIVSTDLEILKDIAKLLEDHVEESRFYRPVQTVDQFASSLTREMNFIRESRNIINLEEDLADDSSVQIPKVFEDLTTSSVLMMGWMDGVALNKLDKEALEKLDTSKMAEDIASLFLKMMFVNGFYHADPHPGNIMILKDGRLGLLDFGMVGRLPVRVRENMEDIVSAIISSDNERLIKVIIKAASLPHDLDENALTSEITDLIAFYGSMPLNKIKLFEALNEMVSIIHKHHMIMPVEAIMLIRTLVTLEGTNRALAPDFNLMSLVQSARAGMEASFFAQFRKMTKARRLYFEIQDFIETVPSALTDIIERFRKETLEIHMEHRGMERSADRLVLGILTASLFMGSSMVLSASVPPTVFGLSVFGILGYLVSIGMGSTLLWTMISRRRHD</sequence>
<dbReference type="InterPro" id="IPR011009">
    <property type="entry name" value="Kinase-like_dom_sf"/>
</dbReference>
<organism evidence="4">
    <name type="scientific">hydrothermal vent metagenome</name>
    <dbReference type="NCBI Taxonomy" id="652676"/>
    <lineage>
        <taxon>unclassified sequences</taxon>
        <taxon>metagenomes</taxon>
        <taxon>ecological metagenomes</taxon>
    </lineage>
</organism>
<keyword evidence="4" id="KW-0830">Ubiquinone</keyword>
<feature type="transmembrane region" description="Helical" evidence="2">
    <location>
        <begin position="522"/>
        <end position="548"/>
    </location>
</feature>
<keyword evidence="2" id="KW-1133">Transmembrane helix</keyword>
<dbReference type="Gene3D" id="1.10.510.10">
    <property type="entry name" value="Transferase(Phosphotransferase) domain 1"/>
    <property type="match status" value="1"/>
</dbReference>
<accession>A0A3B1C1X8</accession>
<keyword evidence="4" id="KW-0560">Oxidoreductase</keyword>
<dbReference type="InterPro" id="IPR050154">
    <property type="entry name" value="UbiB_kinase"/>
</dbReference>
<name>A0A3B1C1X8_9ZZZZ</name>
<evidence type="ECO:0000313" key="4">
    <source>
        <dbReference type="EMBL" id="VAX22102.1"/>
    </source>
</evidence>
<dbReference type="Pfam" id="PF03109">
    <property type="entry name" value="ABC1"/>
    <property type="match status" value="1"/>
</dbReference>
<evidence type="ECO:0000256" key="2">
    <source>
        <dbReference type="SAM" id="Phobius"/>
    </source>
</evidence>
<dbReference type="GO" id="GO:0004672">
    <property type="term" value="F:protein kinase activity"/>
    <property type="evidence" value="ECO:0007669"/>
    <property type="project" value="InterPro"/>
</dbReference>
<keyword evidence="2" id="KW-0472">Membrane</keyword>
<dbReference type="PROSITE" id="PS50011">
    <property type="entry name" value="PROTEIN_KINASE_DOM"/>
    <property type="match status" value="1"/>
</dbReference>
<dbReference type="SUPFAM" id="SSF56112">
    <property type="entry name" value="Protein kinase-like (PK-like)"/>
    <property type="match status" value="1"/>
</dbReference>